<comment type="caution">
    <text evidence="3">The sequence shown here is derived from an EMBL/GenBank/DDBJ whole genome shotgun (WGS) entry which is preliminary data.</text>
</comment>
<evidence type="ECO:0000256" key="2">
    <source>
        <dbReference type="ARBA" id="ARBA00022840"/>
    </source>
</evidence>
<dbReference type="GO" id="GO:0005524">
    <property type="term" value="F:ATP binding"/>
    <property type="evidence" value="ECO:0007669"/>
    <property type="project" value="UniProtKB-KW"/>
</dbReference>
<dbReference type="Pfam" id="PF03969">
    <property type="entry name" value="AFG1_ATPase"/>
    <property type="match status" value="1"/>
</dbReference>
<dbReference type="PANTHER" id="PTHR12169">
    <property type="entry name" value="ATPASE N2B"/>
    <property type="match status" value="1"/>
</dbReference>
<dbReference type="EMBL" id="PGGS01000076">
    <property type="protein sequence ID" value="PNH09844.1"/>
    <property type="molecule type" value="Genomic_DNA"/>
</dbReference>
<name>A0A2J8ABE2_9CHLO</name>
<reference evidence="3 4" key="1">
    <citation type="journal article" date="2017" name="Mol. Biol. Evol.">
        <title>The 4-celled Tetrabaena socialis nuclear genome reveals the essential components for genetic control of cell number at the origin of multicellularity in the volvocine lineage.</title>
        <authorList>
            <person name="Featherston J."/>
            <person name="Arakaki Y."/>
            <person name="Hanschen E.R."/>
            <person name="Ferris P.J."/>
            <person name="Michod R.E."/>
            <person name="Olson B.J.S.C."/>
            <person name="Nozaki H."/>
            <person name="Durand P.M."/>
        </authorList>
    </citation>
    <scope>NUCLEOTIDE SEQUENCE [LARGE SCALE GENOMIC DNA]</scope>
    <source>
        <strain evidence="3 4">NIES-571</strain>
    </source>
</reference>
<evidence type="ECO:0000313" key="3">
    <source>
        <dbReference type="EMBL" id="PNH09844.1"/>
    </source>
</evidence>
<proteinExistence type="predicted"/>
<sequence>MSMQVRDQARRFITLVDELYNARCVLVATAEVAPDELFTGAEGEEAILDLEGLQFETAVEDARLRRDSMTSGGVAPVASTPAAVAAAMGAMGGVEERFAFRRAVSRLYEMQSPQYILNALRMRQGPGGR</sequence>
<accession>A0A2J8ABE2</accession>
<gene>
    <name evidence="3" type="ORF">TSOC_003510</name>
</gene>
<dbReference type="GO" id="GO:0005739">
    <property type="term" value="C:mitochondrion"/>
    <property type="evidence" value="ECO:0007669"/>
    <property type="project" value="TreeGrafter"/>
</dbReference>
<dbReference type="PANTHER" id="PTHR12169:SF6">
    <property type="entry name" value="AFG1-LIKE ATPASE"/>
    <property type="match status" value="1"/>
</dbReference>
<dbReference type="InterPro" id="IPR005654">
    <property type="entry name" value="ATPase_AFG1-like"/>
</dbReference>
<organism evidence="3 4">
    <name type="scientific">Tetrabaena socialis</name>
    <dbReference type="NCBI Taxonomy" id="47790"/>
    <lineage>
        <taxon>Eukaryota</taxon>
        <taxon>Viridiplantae</taxon>
        <taxon>Chlorophyta</taxon>
        <taxon>core chlorophytes</taxon>
        <taxon>Chlorophyceae</taxon>
        <taxon>CS clade</taxon>
        <taxon>Chlamydomonadales</taxon>
        <taxon>Tetrabaenaceae</taxon>
        <taxon>Tetrabaena</taxon>
    </lineage>
</organism>
<dbReference type="AlphaFoldDB" id="A0A2J8ABE2"/>
<dbReference type="GO" id="GO:0016887">
    <property type="term" value="F:ATP hydrolysis activity"/>
    <property type="evidence" value="ECO:0007669"/>
    <property type="project" value="InterPro"/>
</dbReference>
<keyword evidence="2" id="KW-0067">ATP-binding</keyword>
<evidence type="ECO:0000313" key="4">
    <source>
        <dbReference type="Proteomes" id="UP000236333"/>
    </source>
</evidence>
<dbReference type="Proteomes" id="UP000236333">
    <property type="component" value="Unassembled WGS sequence"/>
</dbReference>
<dbReference type="OrthoDB" id="548867at2759"/>
<keyword evidence="4" id="KW-1185">Reference proteome</keyword>
<evidence type="ECO:0000256" key="1">
    <source>
        <dbReference type="ARBA" id="ARBA00022741"/>
    </source>
</evidence>
<protein>
    <submittedName>
        <fullName evidence="3">Putative ATPase N2B</fullName>
    </submittedName>
</protein>
<keyword evidence="1" id="KW-0547">Nucleotide-binding</keyword>